<evidence type="ECO:0000313" key="3">
    <source>
        <dbReference type="EMBL" id="MFC7273469.1"/>
    </source>
</evidence>
<protein>
    <submittedName>
        <fullName evidence="3">Histidine kinase</fullName>
    </submittedName>
</protein>
<evidence type="ECO:0000313" key="4">
    <source>
        <dbReference type="Proteomes" id="UP001596548"/>
    </source>
</evidence>
<name>A0ABW2HKP9_9ACTN</name>
<keyword evidence="4" id="KW-1185">Reference proteome</keyword>
<organism evidence="3 4">
    <name type="scientific">Paractinoplanes rhizophilus</name>
    <dbReference type="NCBI Taxonomy" id="1416877"/>
    <lineage>
        <taxon>Bacteria</taxon>
        <taxon>Bacillati</taxon>
        <taxon>Actinomycetota</taxon>
        <taxon>Actinomycetes</taxon>
        <taxon>Micromonosporales</taxon>
        <taxon>Micromonosporaceae</taxon>
        <taxon>Paractinoplanes</taxon>
    </lineage>
</organism>
<comment type="caution">
    <text evidence="3">The sequence shown here is derived from an EMBL/GenBank/DDBJ whole genome shotgun (WGS) entry which is preliminary data.</text>
</comment>
<keyword evidence="3" id="KW-0808">Transferase</keyword>
<evidence type="ECO:0000259" key="2">
    <source>
        <dbReference type="Pfam" id="PF07730"/>
    </source>
</evidence>
<feature type="domain" description="Signal transduction histidine kinase subgroup 3 dimerisation and phosphoacceptor" evidence="2">
    <location>
        <begin position="1"/>
        <end position="52"/>
    </location>
</feature>
<reference evidence="4" key="1">
    <citation type="journal article" date="2019" name="Int. J. Syst. Evol. Microbiol.">
        <title>The Global Catalogue of Microorganisms (GCM) 10K type strain sequencing project: providing services to taxonomists for standard genome sequencing and annotation.</title>
        <authorList>
            <consortium name="The Broad Institute Genomics Platform"/>
            <consortium name="The Broad Institute Genome Sequencing Center for Infectious Disease"/>
            <person name="Wu L."/>
            <person name="Ma J."/>
        </authorList>
    </citation>
    <scope>NUCLEOTIDE SEQUENCE [LARGE SCALE GENOMIC DNA]</scope>
    <source>
        <strain evidence="4">XZYJT-10</strain>
    </source>
</reference>
<feature type="region of interest" description="Disordered" evidence="1">
    <location>
        <begin position="75"/>
        <end position="101"/>
    </location>
</feature>
<gene>
    <name evidence="3" type="ORF">ACFQS1_05705</name>
</gene>
<accession>A0ABW2HKP9</accession>
<dbReference type="InterPro" id="IPR011712">
    <property type="entry name" value="Sig_transdc_His_kin_sub3_dim/P"/>
</dbReference>
<evidence type="ECO:0000256" key="1">
    <source>
        <dbReference type="SAM" id="MobiDB-lite"/>
    </source>
</evidence>
<sequence>MVSLALTLGLAGDLLRRDPDRVAVLLEEARSIARSALDDLRAVMHSIHPPVLADRGLGDAVRALVLVTIAVPLAGRADEPPRPRPYRARDRPAATGSAGHP</sequence>
<proteinExistence type="predicted"/>
<feature type="compositionally biased region" description="Basic and acidic residues" evidence="1">
    <location>
        <begin position="76"/>
        <end position="92"/>
    </location>
</feature>
<dbReference type="RefSeq" id="WP_378964997.1">
    <property type="nucleotide sequence ID" value="NZ_JBHTBJ010000002.1"/>
</dbReference>
<dbReference type="EMBL" id="JBHTBJ010000002">
    <property type="protein sequence ID" value="MFC7273469.1"/>
    <property type="molecule type" value="Genomic_DNA"/>
</dbReference>
<dbReference type="Proteomes" id="UP001596548">
    <property type="component" value="Unassembled WGS sequence"/>
</dbReference>
<keyword evidence="3" id="KW-0418">Kinase</keyword>
<dbReference type="Pfam" id="PF07730">
    <property type="entry name" value="HisKA_3"/>
    <property type="match status" value="1"/>
</dbReference>
<dbReference type="GO" id="GO:0016301">
    <property type="term" value="F:kinase activity"/>
    <property type="evidence" value="ECO:0007669"/>
    <property type="project" value="UniProtKB-KW"/>
</dbReference>
<dbReference type="Gene3D" id="1.20.5.1930">
    <property type="match status" value="1"/>
</dbReference>